<dbReference type="AlphaFoldDB" id="A0A512JP53"/>
<comment type="similarity">
    <text evidence="1 2">Belongs to the OprB family.</text>
</comment>
<evidence type="ECO:0000256" key="1">
    <source>
        <dbReference type="ARBA" id="ARBA00008769"/>
    </source>
</evidence>
<dbReference type="Proteomes" id="UP000321750">
    <property type="component" value="Unassembled WGS sequence"/>
</dbReference>
<dbReference type="Gene3D" id="2.40.160.180">
    <property type="entry name" value="Carbohydrate-selective porin OprB"/>
    <property type="match status" value="1"/>
</dbReference>
<reference evidence="3 4" key="1">
    <citation type="submission" date="2019-07" db="EMBL/GenBank/DDBJ databases">
        <title>Whole genome shotgun sequence of Methylobacterium gnaphalii NBRC 107716.</title>
        <authorList>
            <person name="Hosoyama A."/>
            <person name="Uohara A."/>
            <person name="Ohji S."/>
            <person name="Ichikawa N."/>
        </authorList>
    </citation>
    <scope>NUCLEOTIDE SEQUENCE [LARGE SCALE GENOMIC DNA]</scope>
    <source>
        <strain evidence="3 4">NBRC 107716</strain>
    </source>
</reference>
<dbReference type="Pfam" id="PF04966">
    <property type="entry name" value="OprB"/>
    <property type="match status" value="1"/>
</dbReference>
<evidence type="ECO:0000256" key="2">
    <source>
        <dbReference type="RuleBase" id="RU363072"/>
    </source>
</evidence>
<name>A0A512JP53_9HYPH</name>
<keyword evidence="4" id="KW-1185">Reference proteome</keyword>
<dbReference type="GO" id="GO:0008643">
    <property type="term" value="P:carbohydrate transport"/>
    <property type="evidence" value="ECO:0007669"/>
    <property type="project" value="InterPro"/>
</dbReference>
<accession>A0A512JP53</accession>
<evidence type="ECO:0000313" key="4">
    <source>
        <dbReference type="Proteomes" id="UP000321750"/>
    </source>
</evidence>
<proteinExistence type="inferred from homology"/>
<dbReference type="GO" id="GO:0016020">
    <property type="term" value="C:membrane"/>
    <property type="evidence" value="ECO:0007669"/>
    <property type="project" value="InterPro"/>
</dbReference>
<dbReference type="EMBL" id="BJZV01000022">
    <property type="protein sequence ID" value="GEP11719.1"/>
    <property type="molecule type" value="Genomic_DNA"/>
</dbReference>
<comment type="caution">
    <text evidence="3">The sequence shown here is derived from an EMBL/GenBank/DDBJ whole genome shotgun (WGS) entry which is preliminary data.</text>
</comment>
<protein>
    <submittedName>
        <fullName evidence="3">Uncharacterized protein</fullName>
    </submittedName>
</protein>
<evidence type="ECO:0000313" key="3">
    <source>
        <dbReference type="EMBL" id="GEP11719.1"/>
    </source>
</evidence>
<dbReference type="InterPro" id="IPR038673">
    <property type="entry name" value="OprB_sf"/>
</dbReference>
<dbReference type="InterPro" id="IPR007049">
    <property type="entry name" value="Carb-sel_porin_OprB"/>
</dbReference>
<gene>
    <name evidence="3" type="ORF">MGN01_35640</name>
</gene>
<organism evidence="3 4">
    <name type="scientific">Methylobacterium gnaphalii</name>
    <dbReference type="NCBI Taxonomy" id="1010610"/>
    <lineage>
        <taxon>Bacteria</taxon>
        <taxon>Pseudomonadati</taxon>
        <taxon>Pseudomonadota</taxon>
        <taxon>Alphaproteobacteria</taxon>
        <taxon>Hyphomicrobiales</taxon>
        <taxon>Methylobacteriaceae</taxon>
        <taxon>Methylobacterium</taxon>
    </lineage>
</organism>
<sequence length="131" mass="14057">MTSDLGVFARASAGDGRNENLSFTDVDRSFSGGLSLKGTAWGRPSDTLGLGASVNQLSPSHRAFFAAGGFGLLIGDGQLNYAPERAIEAYYAISLTKSLTVSFDYQHVENPAYNRDRGPADFFGTRLHAEF</sequence>
<dbReference type="GO" id="GO:0015288">
    <property type="term" value="F:porin activity"/>
    <property type="evidence" value="ECO:0007669"/>
    <property type="project" value="InterPro"/>
</dbReference>